<evidence type="ECO:0000313" key="3">
    <source>
        <dbReference type="Proteomes" id="UP001174997"/>
    </source>
</evidence>
<name>A0AA39YX52_9PEZI</name>
<keyword evidence="1" id="KW-0472">Membrane</keyword>
<accession>A0AA39YX52</accession>
<comment type="caution">
    <text evidence="2">The sequence shown here is derived from an EMBL/GenBank/DDBJ whole genome shotgun (WGS) entry which is preliminary data.</text>
</comment>
<proteinExistence type="predicted"/>
<organism evidence="2 3">
    <name type="scientific">Cercophora samala</name>
    <dbReference type="NCBI Taxonomy" id="330535"/>
    <lineage>
        <taxon>Eukaryota</taxon>
        <taxon>Fungi</taxon>
        <taxon>Dikarya</taxon>
        <taxon>Ascomycota</taxon>
        <taxon>Pezizomycotina</taxon>
        <taxon>Sordariomycetes</taxon>
        <taxon>Sordariomycetidae</taxon>
        <taxon>Sordariales</taxon>
        <taxon>Lasiosphaeriaceae</taxon>
        <taxon>Cercophora</taxon>
    </lineage>
</organism>
<reference evidence="2" key="1">
    <citation type="submission" date="2023-06" db="EMBL/GenBank/DDBJ databases">
        <title>Genome-scale phylogeny and comparative genomics of the fungal order Sordariales.</title>
        <authorList>
            <consortium name="Lawrence Berkeley National Laboratory"/>
            <person name="Hensen N."/>
            <person name="Bonometti L."/>
            <person name="Westerberg I."/>
            <person name="Brannstrom I.O."/>
            <person name="Guillou S."/>
            <person name="Cros-Aarteil S."/>
            <person name="Calhoun S."/>
            <person name="Haridas S."/>
            <person name="Kuo A."/>
            <person name="Mondo S."/>
            <person name="Pangilinan J."/>
            <person name="Riley R."/>
            <person name="Labutti K."/>
            <person name="Andreopoulos B."/>
            <person name="Lipzen A."/>
            <person name="Chen C."/>
            <person name="Yanf M."/>
            <person name="Daum C."/>
            <person name="Ng V."/>
            <person name="Clum A."/>
            <person name="Steindorff A."/>
            <person name="Ohm R."/>
            <person name="Martin F."/>
            <person name="Silar P."/>
            <person name="Natvig D."/>
            <person name="Lalanne C."/>
            <person name="Gautier V."/>
            <person name="Ament-Velasquez S.L."/>
            <person name="Kruys A."/>
            <person name="Hutchinson M.I."/>
            <person name="Powell A.J."/>
            <person name="Barry K."/>
            <person name="Miller A.N."/>
            <person name="Grigoriev I.V."/>
            <person name="Debuchy R."/>
            <person name="Gladieux P."/>
            <person name="Thoren M.H."/>
            <person name="Johannesson H."/>
        </authorList>
    </citation>
    <scope>NUCLEOTIDE SEQUENCE</scope>
    <source>
        <strain evidence="2">CBS 307.81</strain>
    </source>
</reference>
<sequence>MLGYSDCDSNVEPEVALCRSVTTTRTIETFLRLGADPRVLITLKIPKNQTTEYGETESRFLIFKFGDNENPTVGDLRILEGSGPGLARFSLDKRPITLLEWIEQFPDDVPNKKAVLALIDEKISDYQHKFKQKIAVERRVDNAAISEVQEEANEDGSKDIQEDTINGSLRWSIIGFLQIPTGHLLSFLLGALIIAFISTLLQKHTPPR</sequence>
<feature type="transmembrane region" description="Helical" evidence="1">
    <location>
        <begin position="182"/>
        <end position="201"/>
    </location>
</feature>
<keyword evidence="1" id="KW-0812">Transmembrane</keyword>
<dbReference type="EMBL" id="JAULSY010000169">
    <property type="protein sequence ID" value="KAK0660148.1"/>
    <property type="molecule type" value="Genomic_DNA"/>
</dbReference>
<gene>
    <name evidence="2" type="ORF">QBC41DRAFT_41955</name>
</gene>
<dbReference type="Proteomes" id="UP001174997">
    <property type="component" value="Unassembled WGS sequence"/>
</dbReference>
<keyword evidence="1" id="KW-1133">Transmembrane helix</keyword>
<evidence type="ECO:0000313" key="2">
    <source>
        <dbReference type="EMBL" id="KAK0660148.1"/>
    </source>
</evidence>
<evidence type="ECO:0000256" key="1">
    <source>
        <dbReference type="SAM" id="Phobius"/>
    </source>
</evidence>
<protein>
    <submittedName>
        <fullName evidence="2">Uncharacterized protein</fullName>
    </submittedName>
</protein>
<keyword evidence="3" id="KW-1185">Reference proteome</keyword>
<dbReference type="AlphaFoldDB" id="A0AA39YX52"/>